<keyword evidence="2" id="KW-0472">Membrane</keyword>
<keyword evidence="3" id="KW-0732">Signal</keyword>
<dbReference type="KEGG" id="pfy:PFICI_04751"/>
<dbReference type="Proteomes" id="UP000030651">
    <property type="component" value="Unassembled WGS sequence"/>
</dbReference>
<dbReference type="InParanoid" id="W3X9Z0"/>
<feature type="compositionally biased region" description="Low complexity" evidence="1">
    <location>
        <begin position="524"/>
        <end position="542"/>
    </location>
</feature>
<organism evidence="4 5">
    <name type="scientific">Pestalotiopsis fici (strain W106-1 / CGMCC3.15140)</name>
    <dbReference type="NCBI Taxonomy" id="1229662"/>
    <lineage>
        <taxon>Eukaryota</taxon>
        <taxon>Fungi</taxon>
        <taxon>Dikarya</taxon>
        <taxon>Ascomycota</taxon>
        <taxon>Pezizomycotina</taxon>
        <taxon>Sordariomycetes</taxon>
        <taxon>Xylariomycetidae</taxon>
        <taxon>Amphisphaeriales</taxon>
        <taxon>Sporocadaceae</taxon>
        <taxon>Pestalotiopsis</taxon>
    </lineage>
</organism>
<dbReference type="EMBL" id="KI912111">
    <property type="protein sequence ID" value="ETS82875.1"/>
    <property type="molecule type" value="Genomic_DNA"/>
</dbReference>
<feature type="signal peptide" evidence="3">
    <location>
        <begin position="1"/>
        <end position="25"/>
    </location>
</feature>
<dbReference type="AlphaFoldDB" id="W3X9Z0"/>
<evidence type="ECO:0000256" key="2">
    <source>
        <dbReference type="SAM" id="Phobius"/>
    </source>
</evidence>
<dbReference type="RefSeq" id="XP_007831523.1">
    <property type="nucleotide sequence ID" value="XM_007833332.1"/>
</dbReference>
<keyword evidence="2" id="KW-1133">Transmembrane helix</keyword>
<evidence type="ECO:0000256" key="3">
    <source>
        <dbReference type="SAM" id="SignalP"/>
    </source>
</evidence>
<sequence length="573" mass="62260">MLSFLTSRPVAAAAGILAASSVVSAIDSVSFDSGTYGTEETPYQTYTSSPALTPPELLIYSNTSSAITDGYVFFGVDGTSDSGQMGPCIFDMSPGDRLGTLVWTSPDYNKTFDVSLQTYKGEPVITFWNGTLLDGFGHGSYYILNQSYNEIVHFSPVGYTEYGDLHEFRITDDDTALVTLYIIKQTDLTTVNGTEDGYFYDGAFQEIDIETGELLFMWNSSDHVALNETYNEIGSAGDETTPFDYFHINSVTKDVEGNYLISSRTTWALYKINGTTGDIIWRLHGRNSDFTVTDADFKWQHNARWTDTTAQTHISIFDNQGENDDTYSRGMLLAIDQDAMTVTLEQEFHNGDSTWSMYEGNLQCLNCTDLSSGNWFMGYGNQPYFTEYSADGTVVMDVQFAVDNAVNSYRAYKYPKTSWVGKPTTNPNISWDTSSEGVYFSWNGATEVETWAVYTADAADSTADWTEVTSGTRAGFETLLDLSGSSDSLSTYIRGKALDASGSVLGLTDATDGTSFYTLDDESTPTTSSSGSTTSDAASATSTDDDDSAAGILAPSTVFGGVALVAAVVALVC</sequence>
<evidence type="ECO:0008006" key="6">
    <source>
        <dbReference type="Google" id="ProtNLM"/>
    </source>
</evidence>
<keyword evidence="2" id="KW-0812">Transmembrane</keyword>
<dbReference type="InterPro" id="IPR039535">
    <property type="entry name" value="ASST-like"/>
</dbReference>
<keyword evidence="5" id="KW-1185">Reference proteome</keyword>
<dbReference type="Pfam" id="PF14269">
    <property type="entry name" value="Arylsulfotran_2"/>
    <property type="match status" value="1"/>
</dbReference>
<reference evidence="5" key="1">
    <citation type="journal article" date="2015" name="BMC Genomics">
        <title>Genomic and transcriptomic analysis of the endophytic fungus Pestalotiopsis fici reveals its lifestyle and high potential for synthesis of natural products.</title>
        <authorList>
            <person name="Wang X."/>
            <person name="Zhang X."/>
            <person name="Liu L."/>
            <person name="Xiang M."/>
            <person name="Wang W."/>
            <person name="Sun X."/>
            <person name="Che Y."/>
            <person name="Guo L."/>
            <person name="Liu G."/>
            <person name="Guo L."/>
            <person name="Wang C."/>
            <person name="Yin W.B."/>
            <person name="Stadler M."/>
            <person name="Zhang X."/>
            <person name="Liu X."/>
        </authorList>
    </citation>
    <scope>NUCLEOTIDE SEQUENCE [LARGE SCALE GENOMIC DNA]</scope>
    <source>
        <strain evidence="5">W106-1 / CGMCC3.15140</strain>
    </source>
</reference>
<name>W3X9Z0_PESFW</name>
<dbReference type="PANTHER" id="PTHR35340:SF5">
    <property type="entry name" value="ASST-DOMAIN-CONTAINING PROTEIN"/>
    <property type="match status" value="1"/>
</dbReference>
<dbReference type="GeneID" id="19269764"/>
<gene>
    <name evidence="4" type="ORF">PFICI_04751</name>
</gene>
<protein>
    <recommendedName>
        <fullName evidence="6">ASST-domain-containing protein</fullName>
    </recommendedName>
</protein>
<dbReference type="HOGENOM" id="CLU_018249_0_0_1"/>
<dbReference type="InterPro" id="IPR053143">
    <property type="entry name" value="Arylsulfate_ST"/>
</dbReference>
<evidence type="ECO:0000256" key="1">
    <source>
        <dbReference type="SAM" id="MobiDB-lite"/>
    </source>
</evidence>
<dbReference type="STRING" id="1229662.W3X9Z0"/>
<feature type="transmembrane region" description="Helical" evidence="2">
    <location>
        <begin position="552"/>
        <end position="572"/>
    </location>
</feature>
<evidence type="ECO:0000313" key="5">
    <source>
        <dbReference type="Proteomes" id="UP000030651"/>
    </source>
</evidence>
<feature type="chain" id="PRO_5004834440" description="ASST-domain-containing protein" evidence="3">
    <location>
        <begin position="26"/>
        <end position="573"/>
    </location>
</feature>
<evidence type="ECO:0000313" key="4">
    <source>
        <dbReference type="EMBL" id="ETS82875.1"/>
    </source>
</evidence>
<accession>W3X9Z0</accession>
<dbReference type="eggNOG" id="ENOG502QPU9">
    <property type="taxonomic scope" value="Eukaryota"/>
</dbReference>
<dbReference type="OMA" id="DEIAHFE"/>
<dbReference type="PANTHER" id="PTHR35340">
    <property type="entry name" value="PQQ ENZYME REPEAT PROTEIN-RELATED"/>
    <property type="match status" value="1"/>
</dbReference>
<proteinExistence type="predicted"/>
<dbReference type="OrthoDB" id="5427350at2759"/>
<feature type="region of interest" description="Disordered" evidence="1">
    <location>
        <begin position="516"/>
        <end position="546"/>
    </location>
</feature>